<comment type="similarity">
    <text evidence="3">Belongs to the HAD-like hydrolase superfamily. CbbY/CbbZ/Gph/YieH family.</text>
</comment>
<dbReference type="EC" id="3.1.3.18" evidence="4"/>
<dbReference type="SFLD" id="SFLDG01129">
    <property type="entry name" value="C1.5:_HAD__Beta-PGM__Phosphata"/>
    <property type="match status" value="1"/>
</dbReference>
<reference evidence="5 6" key="1">
    <citation type="submission" date="2024-07" db="EMBL/GenBank/DDBJ databases">
        <authorList>
            <person name="Ren Q."/>
        </authorList>
    </citation>
    <scope>NUCLEOTIDE SEQUENCE [LARGE SCALE GENOMIC DNA]</scope>
    <source>
        <strain evidence="5 6">REN37</strain>
    </source>
</reference>
<dbReference type="EMBL" id="JBGCUO010000001">
    <property type="protein sequence ID" value="MEY1661511.1"/>
    <property type="molecule type" value="Genomic_DNA"/>
</dbReference>
<evidence type="ECO:0000313" key="6">
    <source>
        <dbReference type="Proteomes" id="UP001562065"/>
    </source>
</evidence>
<sequence>MSILQLPQESPRVLLLDWHGTLVNTRAAMYHALDEVLPQLEALGLLDHLVPPEQSRSSEDARLVAWVRQHRKLHPRIRDDRKISRTDIFEVLFGSDEDAKSRAHAAFDSAYQTHLESVEPMEADAYEQLSALRALGLKLGLISNRRRAFLEAELDGLEGGRWWPLFDTLVCGDDGWRRKPAPDMLLQALVNLGDGDSLLELEGCWYLGDSTTDVVAASEAGVTPVFYNGAGWDQRWLDTIFPGSMRHPHQPKAVVASLAALQALVRQVLAQGLRVSRAQQPR</sequence>
<keyword evidence="5" id="KW-0378">Hydrolase</keyword>
<dbReference type="InterPro" id="IPR036412">
    <property type="entry name" value="HAD-like_sf"/>
</dbReference>
<dbReference type="Gene3D" id="3.40.50.1000">
    <property type="entry name" value="HAD superfamily/HAD-like"/>
    <property type="match status" value="1"/>
</dbReference>
<dbReference type="PANTHER" id="PTHR43434:SF1">
    <property type="entry name" value="PHOSPHOGLYCOLATE PHOSPHATASE"/>
    <property type="match status" value="1"/>
</dbReference>
<dbReference type="Proteomes" id="UP001562065">
    <property type="component" value="Unassembled WGS sequence"/>
</dbReference>
<gene>
    <name evidence="5" type="ORF">AB5I84_05030</name>
</gene>
<dbReference type="SUPFAM" id="SSF56784">
    <property type="entry name" value="HAD-like"/>
    <property type="match status" value="1"/>
</dbReference>
<protein>
    <recommendedName>
        <fullName evidence="4">phosphoglycolate phosphatase</fullName>
        <ecNumber evidence="4">3.1.3.18</ecNumber>
    </recommendedName>
</protein>
<name>A0ABV4AHK6_9GAMM</name>
<organism evidence="5 6">
    <name type="scientific">Isoalcanivorax beigongshangi</name>
    <dbReference type="NCBI Taxonomy" id="3238810"/>
    <lineage>
        <taxon>Bacteria</taxon>
        <taxon>Pseudomonadati</taxon>
        <taxon>Pseudomonadota</taxon>
        <taxon>Gammaproteobacteria</taxon>
        <taxon>Oceanospirillales</taxon>
        <taxon>Alcanivoracaceae</taxon>
        <taxon>Isoalcanivorax</taxon>
    </lineage>
</organism>
<comment type="caution">
    <text evidence="5">The sequence shown here is derived from an EMBL/GenBank/DDBJ whole genome shotgun (WGS) entry which is preliminary data.</text>
</comment>
<evidence type="ECO:0000256" key="3">
    <source>
        <dbReference type="ARBA" id="ARBA00006171"/>
    </source>
</evidence>
<proteinExistence type="inferred from homology"/>
<evidence type="ECO:0000256" key="2">
    <source>
        <dbReference type="ARBA" id="ARBA00004818"/>
    </source>
</evidence>
<dbReference type="SFLD" id="SFLDS00003">
    <property type="entry name" value="Haloacid_Dehalogenase"/>
    <property type="match status" value="1"/>
</dbReference>
<keyword evidence="6" id="KW-1185">Reference proteome</keyword>
<comment type="catalytic activity">
    <reaction evidence="1">
        <text>2-phosphoglycolate + H2O = glycolate + phosphate</text>
        <dbReference type="Rhea" id="RHEA:14369"/>
        <dbReference type="ChEBI" id="CHEBI:15377"/>
        <dbReference type="ChEBI" id="CHEBI:29805"/>
        <dbReference type="ChEBI" id="CHEBI:43474"/>
        <dbReference type="ChEBI" id="CHEBI:58033"/>
        <dbReference type="EC" id="3.1.3.18"/>
    </reaction>
</comment>
<dbReference type="Pfam" id="PF00702">
    <property type="entry name" value="Hydrolase"/>
    <property type="match status" value="1"/>
</dbReference>
<evidence type="ECO:0000256" key="4">
    <source>
        <dbReference type="ARBA" id="ARBA00013078"/>
    </source>
</evidence>
<dbReference type="GO" id="GO:0016787">
    <property type="term" value="F:hydrolase activity"/>
    <property type="evidence" value="ECO:0007669"/>
    <property type="project" value="UniProtKB-KW"/>
</dbReference>
<evidence type="ECO:0000256" key="1">
    <source>
        <dbReference type="ARBA" id="ARBA00000830"/>
    </source>
</evidence>
<evidence type="ECO:0000313" key="5">
    <source>
        <dbReference type="EMBL" id="MEY1661511.1"/>
    </source>
</evidence>
<dbReference type="RefSeq" id="WP_369454764.1">
    <property type="nucleotide sequence ID" value="NZ_JBGCUO010000001.1"/>
</dbReference>
<dbReference type="InterPro" id="IPR050155">
    <property type="entry name" value="HAD-like_hydrolase_sf"/>
</dbReference>
<dbReference type="PANTHER" id="PTHR43434">
    <property type="entry name" value="PHOSPHOGLYCOLATE PHOSPHATASE"/>
    <property type="match status" value="1"/>
</dbReference>
<comment type="pathway">
    <text evidence="2">Organic acid metabolism; glycolate biosynthesis; glycolate from 2-phosphoglycolate: step 1/1.</text>
</comment>
<accession>A0ABV4AHK6</accession>
<dbReference type="InterPro" id="IPR023214">
    <property type="entry name" value="HAD_sf"/>
</dbReference>